<name>A0A4R6KBY3_9ACTN</name>
<dbReference type="AlphaFoldDB" id="A0A4R6KBY3"/>
<dbReference type="RefSeq" id="WP_133801219.1">
    <property type="nucleotide sequence ID" value="NZ_SNWQ01000008.1"/>
</dbReference>
<comment type="caution">
    <text evidence="2">The sequence shown here is derived from an EMBL/GenBank/DDBJ whole genome shotgun (WGS) entry which is preliminary data.</text>
</comment>
<dbReference type="GO" id="GO:0016887">
    <property type="term" value="F:ATP hydrolysis activity"/>
    <property type="evidence" value="ECO:0007669"/>
    <property type="project" value="TreeGrafter"/>
</dbReference>
<reference evidence="2 3" key="1">
    <citation type="submission" date="2019-03" db="EMBL/GenBank/DDBJ databases">
        <title>Genomic Encyclopedia of Type Strains, Phase III (KMG-III): the genomes of soil and plant-associated and newly described type strains.</title>
        <authorList>
            <person name="Whitman W."/>
        </authorList>
    </citation>
    <scope>NUCLEOTIDE SEQUENCE [LARGE SCALE GENOMIC DNA]</scope>
    <source>
        <strain evidence="2 3">VKM Ac-2527</strain>
    </source>
</reference>
<dbReference type="GO" id="GO:0005829">
    <property type="term" value="C:cytosol"/>
    <property type="evidence" value="ECO:0007669"/>
    <property type="project" value="TreeGrafter"/>
</dbReference>
<dbReference type="Gene3D" id="3.40.50.300">
    <property type="entry name" value="P-loop containing nucleotide triphosphate hydrolases"/>
    <property type="match status" value="1"/>
</dbReference>
<feature type="region of interest" description="Disordered" evidence="1">
    <location>
        <begin position="1"/>
        <end position="165"/>
    </location>
</feature>
<gene>
    <name evidence="2" type="ORF">EV643_10878</name>
</gene>
<dbReference type="Proteomes" id="UP000295388">
    <property type="component" value="Unassembled WGS sequence"/>
</dbReference>
<dbReference type="InterPro" id="IPR027417">
    <property type="entry name" value="P-loop_NTPase"/>
</dbReference>
<organism evidence="2 3">
    <name type="scientific">Kribbella caucasensis</name>
    <dbReference type="NCBI Taxonomy" id="2512215"/>
    <lineage>
        <taxon>Bacteria</taxon>
        <taxon>Bacillati</taxon>
        <taxon>Actinomycetota</taxon>
        <taxon>Actinomycetes</taxon>
        <taxon>Propionibacteriales</taxon>
        <taxon>Kribbellaceae</taxon>
        <taxon>Kribbella</taxon>
    </lineage>
</organism>
<accession>A0A4R6KBY3</accession>
<dbReference type="SUPFAM" id="SSF52540">
    <property type="entry name" value="P-loop containing nucleoside triphosphate hydrolases"/>
    <property type="match status" value="1"/>
</dbReference>
<dbReference type="GO" id="GO:0005524">
    <property type="term" value="F:ATP binding"/>
    <property type="evidence" value="ECO:0007669"/>
    <property type="project" value="TreeGrafter"/>
</dbReference>
<dbReference type="InterPro" id="IPR050625">
    <property type="entry name" value="ParA/MinD_ATPase"/>
</dbReference>
<keyword evidence="2" id="KW-0966">Cell projection</keyword>
<evidence type="ECO:0000313" key="3">
    <source>
        <dbReference type="Proteomes" id="UP000295388"/>
    </source>
</evidence>
<keyword evidence="3" id="KW-1185">Reference proteome</keyword>
<feature type="compositionally biased region" description="Polar residues" evidence="1">
    <location>
        <begin position="65"/>
        <end position="76"/>
    </location>
</feature>
<protein>
    <submittedName>
        <fullName evidence="2">MinD-like ATPase involved in chromosome partitioning or flagellar assembly</fullName>
    </submittedName>
</protein>
<dbReference type="PANTHER" id="PTHR43384:SF14">
    <property type="entry name" value="ESX-1 SECRETION-ASSOCIATED PROTEIN ESPI"/>
    <property type="match status" value="1"/>
</dbReference>
<dbReference type="PANTHER" id="PTHR43384">
    <property type="entry name" value="SEPTUM SITE-DETERMINING PROTEIN MIND HOMOLOG, CHLOROPLASTIC-RELATED"/>
    <property type="match status" value="1"/>
</dbReference>
<dbReference type="GO" id="GO:0009898">
    <property type="term" value="C:cytoplasmic side of plasma membrane"/>
    <property type="evidence" value="ECO:0007669"/>
    <property type="project" value="TreeGrafter"/>
</dbReference>
<dbReference type="GO" id="GO:0051782">
    <property type="term" value="P:negative regulation of cell division"/>
    <property type="evidence" value="ECO:0007669"/>
    <property type="project" value="TreeGrafter"/>
</dbReference>
<proteinExistence type="predicted"/>
<dbReference type="OrthoDB" id="4640801at2"/>
<feature type="compositionally biased region" description="Basic and acidic residues" evidence="1">
    <location>
        <begin position="9"/>
        <end position="22"/>
    </location>
</feature>
<dbReference type="EMBL" id="SNWQ01000008">
    <property type="protein sequence ID" value="TDO47772.1"/>
    <property type="molecule type" value="Genomic_DNA"/>
</dbReference>
<keyword evidence="2" id="KW-0969">Cilium</keyword>
<feature type="compositionally biased region" description="Low complexity" evidence="1">
    <location>
        <begin position="112"/>
        <end position="122"/>
    </location>
</feature>
<evidence type="ECO:0000256" key="1">
    <source>
        <dbReference type="SAM" id="MobiDB-lite"/>
    </source>
</evidence>
<feature type="compositionally biased region" description="Low complexity" evidence="1">
    <location>
        <begin position="84"/>
        <end position="99"/>
    </location>
</feature>
<sequence length="473" mass="51135">MTDSHNSGQHKDREAAAAEVRRMWQPTPSWSQPDPAGTTPEPEPVDEQPEDKPADALAQEFPGDSWNQPETQQAQPASDPWTHSASDGGDSSTASGSDAWTQPAGDAWGQSAAAHHTPAKAASDGWTQPAPEQEEHHQPLSPAAQHFFPQGVPSQHAPQPQREVSYRTDELIQALPLPREAPAERGVRSMLKMRPGSSERTERIARATAATAFRRPVTITVANPKGGSGKTPTTLLLAGALGQARGGGVVAWDNNELRGNMHLRTHDTNARSTVTDLLQAMPMLTQPDARLGDVAAYLRHQVAGQYDVLTSATTTYAQIEAKDFDQVHRLLSRFYKVLVIDTGNNEGSSNWREAMKASDALVIPIKWKSLSCAAAVQMLEELDNQGPEAQRLIRRAVIAVSNGPGDVNKEVEKQLRPYFESRAAAVVDIPTDPHIAAEGPLDHSALLPATRRAGLELAARVAEQITIALNVPR</sequence>
<keyword evidence="2" id="KW-0282">Flagellum</keyword>
<evidence type="ECO:0000313" key="2">
    <source>
        <dbReference type="EMBL" id="TDO47772.1"/>
    </source>
</evidence>